<keyword evidence="2" id="KW-1185">Reference proteome</keyword>
<name>A0A1R3I301_COCAP</name>
<dbReference type="Proteomes" id="UP000188268">
    <property type="component" value="Unassembled WGS sequence"/>
</dbReference>
<dbReference type="Gramene" id="OMO76966">
    <property type="protein sequence ID" value="OMO76966"/>
    <property type="gene ID" value="CCACVL1_15259"/>
</dbReference>
<proteinExistence type="predicted"/>
<evidence type="ECO:0000313" key="1">
    <source>
        <dbReference type="EMBL" id="OMO76966.1"/>
    </source>
</evidence>
<dbReference type="EMBL" id="AWWV01010836">
    <property type="protein sequence ID" value="OMO76966.1"/>
    <property type="molecule type" value="Genomic_DNA"/>
</dbReference>
<comment type="caution">
    <text evidence="1">The sequence shown here is derived from an EMBL/GenBank/DDBJ whole genome shotgun (WGS) entry which is preliminary data.</text>
</comment>
<accession>A0A1R3I301</accession>
<organism evidence="1 2">
    <name type="scientific">Corchorus capsularis</name>
    <name type="common">Jute</name>
    <dbReference type="NCBI Taxonomy" id="210143"/>
    <lineage>
        <taxon>Eukaryota</taxon>
        <taxon>Viridiplantae</taxon>
        <taxon>Streptophyta</taxon>
        <taxon>Embryophyta</taxon>
        <taxon>Tracheophyta</taxon>
        <taxon>Spermatophyta</taxon>
        <taxon>Magnoliopsida</taxon>
        <taxon>eudicotyledons</taxon>
        <taxon>Gunneridae</taxon>
        <taxon>Pentapetalae</taxon>
        <taxon>rosids</taxon>
        <taxon>malvids</taxon>
        <taxon>Malvales</taxon>
        <taxon>Malvaceae</taxon>
        <taxon>Grewioideae</taxon>
        <taxon>Apeibeae</taxon>
        <taxon>Corchorus</taxon>
    </lineage>
</organism>
<sequence>MGELSASLSNHKAQHNNPNHLHLDLAFLCHLSCLFPTRHEKATSLASYVAIHRWQPHGVLRFDPFLFVTALALG</sequence>
<protein>
    <submittedName>
        <fullName evidence="1">Uncharacterized protein</fullName>
    </submittedName>
</protein>
<evidence type="ECO:0000313" key="2">
    <source>
        <dbReference type="Proteomes" id="UP000188268"/>
    </source>
</evidence>
<dbReference type="AlphaFoldDB" id="A0A1R3I301"/>
<reference evidence="1 2" key="1">
    <citation type="submission" date="2013-09" db="EMBL/GenBank/DDBJ databases">
        <title>Corchorus capsularis genome sequencing.</title>
        <authorList>
            <person name="Alam M."/>
            <person name="Haque M.S."/>
            <person name="Islam M.S."/>
            <person name="Emdad E.M."/>
            <person name="Islam M.M."/>
            <person name="Ahmed B."/>
            <person name="Halim A."/>
            <person name="Hossen Q.M.M."/>
            <person name="Hossain M.Z."/>
            <person name="Ahmed R."/>
            <person name="Khan M.M."/>
            <person name="Islam R."/>
            <person name="Rashid M.M."/>
            <person name="Khan S.A."/>
            <person name="Rahman M.S."/>
            <person name="Alam M."/>
        </authorList>
    </citation>
    <scope>NUCLEOTIDE SEQUENCE [LARGE SCALE GENOMIC DNA]</scope>
    <source>
        <strain evidence="2">cv. CVL-1</strain>
        <tissue evidence="1">Whole seedling</tissue>
    </source>
</reference>
<gene>
    <name evidence="1" type="ORF">CCACVL1_15259</name>
</gene>